<organism evidence="1 2">
    <name type="scientific">Clostridium grantii DSM 8605</name>
    <dbReference type="NCBI Taxonomy" id="1121316"/>
    <lineage>
        <taxon>Bacteria</taxon>
        <taxon>Bacillati</taxon>
        <taxon>Bacillota</taxon>
        <taxon>Clostridia</taxon>
        <taxon>Eubacteriales</taxon>
        <taxon>Clostridiaceae</taxon>
        <taxon>Clostridium</taxon>
    </lineage>
</organism>
<dbReference type="CDD" id="cd09911">
    <property type="entry name" value="Lin0431_like"/>
    <property type="match status" value="1"/>
</dbReference>
<gene>
    <name evidence="1" type="ORF">SAMN02745207_02673</name>
</gene>
<sequence>MKKIDFIIIIIALVLAGLIYGGIKYNNYLVAQNSKEIYAEIQVNGEIYKKINLTEGANDTVSLETEDGKNIIVVEGFNVYMQEADCPDQVCVEGGAITKIGESIICLPHKVVVEIKGTGTSEVDAVVN</sequence>
<proteinExistence type="predicted"/>
<dbReference type="EMBL" id="FQXM01000015">
    <property type="protein sequence ID" value="SHH82581.1"/>
    <property type="molecule type" value="Genomic_DNA"/>
</dbReference>
<dbReference type="Pfam" id="PF07009">
    <property type="entry name" value="NusG_II"/>
    <property type="match status" value="1"/>
</dbReference>
<accession>A0A1M5W561</accession>
<dbReference type="Gene3D" id="2.60.320.10">
    <property type="entry name" value="N-utilization substance G protein NusG, insert domain"/>
    <property type="match status" value="1"/>
</dbReference>
<reference evidence="1 2" key="1">
    <citation type="submission" date="2016-11" db="EMBL/GenBank/DDBJ databases">
        <authorList>
            <person name="Jaros S."/>
            <person name="Januszkiewicz K."/>
            <person name="Wedrychowicz H."/>
        </authorList>
    </citation>
    <scope>NUCLEOTIDE SEQUENCE [LARGE SCALE GENOMIC DNA]</scope>
    <source>
        <strain evidence="1 2">DSM 8605</strain>
    </source>
</reference>
<dbReference type="RefSeq" id="WP_073338923.1">
    <property type="nucleotide sequence ID" value="NZ_FQXM01000015.1"/>
</dbReference>
<dbReference type="AlphaFoldDB" id="A0A1M5W561"/>
<evidence type="ECO:0000313" key="2">
    <source>
        <dbReference type="Proteomes" id="UP000184447"/>
    </source>
</evidence>
<dbReference type="OrthoDB" id="47603at2"/>
<name>A0A1M5W561_9CLOT</name>
<dbReference type="STRING" id="1121316.SAMN02745207_02673"/>
<evidence type="ECO:0000313" key="1">
    <source>
        <dbReference type="EMBL" id="SHH82581.1"/>
    </source>
</evidence>
<keyword evidence="2" id="KW-1185">Reference proteome</keyword>
<dbReference type="InterPro" id="IPR038690">
    <property type="entry name" value="NusG_2_sf"/>
</dbReference>
<dbReference type="Proteomes" id="UP000184447">
    <property type="component" value="Unassembled WGS sequence"/>
</dbReference>
<protein>
    <submittedName>
        <fullName evidence="1">Uncharacterized protein</fullName>
    </submittedName>
</protein>